<dbReference type="AlphaFoldDB" id="A0A809RTW6"/>
<dbReference type="PANTHER" id="PTHR11102">
    <property type="entry name" value="SEL-1-LIKE PROTEIN"/>
    <property type="match status" value="1"/>
</dbReference>
<evidence type="ECO:0000313" key="3">
    <source>
        <dbReference type="Proteomes" id="UP000662914"/>
    </source>
</evidence>
<dbReference type="InterPro" id="IPR050767">
    <property type="entry name" value="Sel1_AlgK"/>
</dbReference>
<dbReference type="Proteomes" id="UP000662914">
    <property type="component" value="Chromosome"/>
</dbReference>
<dbReference type="InterPro" id="IPR011990">
    <property type="entry name" value="TPR-like_helical_dom_sf"/>
</dbReference>
<dbReference type="EMBL" id="AP021857">
    <property type="protein sequence ID" value="BBO19867.1"/>
    <property type="molecule type" value="Genomic_DNA"/>
</dbReference>
<feature type="region of interest" description="Disordered" evidence="1">
    <location>
        <begin position="359"/>
        <end position="379"/>
    </location>
</feature>
<proteinExistence type="predicted"/>
<evidence type="ECO:0000313" key="2">
    <source>
        <dbReference type="EMBL" id="BBO19867.1"/>
    </source>
</evidence>
<gene>
    <name evidence="2" type="ORF">DSYM_05660</name>
</gene>
<evidence type="ECO:0008006" key="4">
    <source>
        <dbReference type="Google" id="ProtNLM"/>
    </source>
</evidence>
<dbReference type="PANTHER" id="PTHR11102:SF160">
    <property type="entry name" value="ERAD-ASSOCIATED E3 UBIQUITIN-PROTEIN LIGASE COMPONENT HRD3"/>
    <property type="match status" value="1"/>
</dbReference>
<reference evidence="2" key="1">
    <citation type="journal article" name="DNA Res.">
        <title>The physiological potential of anammox bacteria as revealed by their core genome structure.</title>
        <authorList>
            <person name="Okubo T."/>
            <person name="Toyoda A."/>
            <person name="Fukuhara K."/>
            <person name="Uchiyama I."/>
            <person name="Harigaya Y."/>
            <person name="Kuroiwa M."/>
            <person name="Suzuki T."/>
            <person name="Murakami Y."/>
            <person name="Suwa Y."/>
            <person name="Takami H."/>
        </authorList>
    </citation>
    <scope>NUCLEOTIDE SEQUENCE</scope>
    <source>
        <strain evidence="2">317325-3</strain>
    </source>
</reference>
<dbReference type="KEGG" id="ddz:DSYM_05660"/>
<evidence type="ECO:0000256" key="1">
    <source>
        <dbReference type="SAM" id="MobiDB-lite"/>
    </source>
</evidence>
<sequence length="379" mass="41203">MVLVPMSVERPAGQGWAIVRRSDIDLVFVRPAEKGRNSQVAIASGKVPDRRARTTAELAASVRDELKKSIGDPRFELLSEEVRPDPAAERKCVRYRQRARDRGAIGSDGKPHVIDLHGMACLHPQDEGIVITATLSERGPEAQASADLAEEAGRFFTGVRPHAPLKGSEWQAFAEQGDANAQVWLARTLLQTQKPEQGIDWLRRAAEQGHPDALALLGLASLTGRGAKRDPQDALKWLGRAAEKRYPKAEGLLALAYLNTQEIRDEAAGRRWAKQAADDGDPLGQALLGELLVFGRAGMEKNEAAGAAWVRQSAEQGDPRAQFFLASLLFNGLGMDKDPAQSRFWLELAAVQGHAEARKLLEQARRPAASPPPAPAEGK</sequence>
<dbReference type="SMART" id="SM00671">
    <property type="entry name" value="SEL1"/>
    <property type="match status" value="5"/>
</dbReference>
<organism evidence="2 3">
    <name type="scientific">Candidatus Desulfobacillus denitrificans</name>
    <dbReference type="NCBI Taxonomy" id="2608985"/>
    <lineage>
        <taxon>Bacteria</taxon>
        <taxon>Pseudomonadati</taxon>
        <taxon>Pseudomonadota</taxon>
        <taxon>Betaproteobacteria</taxon>
        <taxon>Candidatus Desulfobacillus</taxon>
    </lineage>
</organism>
<dbReference type="SUPFAM" id="SSF81901">
    <property type="entry name" value="HCP-like"/>
    <property type="match status" value="1"/>
</dbReference>
<feature type="compositionally biased region" description="Pro residues" evidence="1">
    <location>
        <begin position="369"/>
        <end position="379"/>
    </location>
</feature>
<dbReference type="InterPro" id="IPR006597">
    <property type="entry name" value="Sel1-like"/>
</dbReference>
<protein>
    <recommendedName>
        <fullName evidence="4">Sel1 repeat family protein</fullName>
    </recommendedName>
</protein>
<dbReference type="Pfam" id="PF08238">
    <property type="entry name" value="Sel1"/>
    <property type="match status" value="5"/>
</dbReference>
<accession>A0A809RTW6</accession>
<dbReference type="Gene3D" id="1.25.40.10">
    <property type="entry name" value="Tetratricopeptide repeat domain"/>
    <property type="match status" value="1"/>
</dbReference>
<name>A0A809RTW6_9PROT</name>